<sequence>MTYTKAQTTRVSRYKYIRHRIILFLIAHFNHLLNTYMCLYLIILVIHIQSIISNKFILKKEL</sequence>
<feature type="non-terminal residue" evidence="2">
    <location>
        <position position="62"/>
    </location>
</feature>
<keyword evidence="1" id="KW-0812">Transmembrane</keyword>
<dbReference type="AlphaFoldDB" id="H8ZCC8"/>
<dbReference type="EMBL" id="JH604635">
    <property type="protein sequence ID" value="EHY65764.1"/>
    <property type="molecule type" value="Genomic_DNA"/>
</dbReference>
<protein>
    <submittedName>
        <fullName evidence="2">Uncharacterized protein</fullName>
    </submittedName>
</protein>
<evidence type="ECO:0000256" key="1">
    <source>
        <dbReference type="SAM" id="Phobius"/>
    </source>
</evidence>
<dbReference type="HOGENOM" id="CLU_2910375_0_0_1"/>
<keyword evidence="1" id="KW-0472">Membrane</keyword>
<reference evidence="2" key="1">
    <citation type="submission" date="2011-03" db="EMBL/GenBank/DDBJ databases">
        <title>The Genome Sequence of Nematocida sp1 strain ERTm2.</title>
        <authorList>
            <consortium name="The Broad Institute Genome Sequencing Platform"/>
            <consortium name="The Broad Institute Genome Sequencing Center for Infectious Disease"/>
            <person name="Cuomo C."/>
            <person name="Troemel E."/>
            <person name="Young S.K."/>
            <person name="Zeng Q."/>
            <person name="Gargeya S."/>
            <person name="Fitzgerald M."/>
            <person name="Haas B."/>
            <person name="Abouelleil A."/>
            <person name="Alvarado L."/>
            <person name="Arachchi H.M."/>
            <person name="Berlin A."/>
            <person name="Brown A."/>
            <person name="Chapman S.B."/>
            <person name="Chen Z."/>
            <person name="Dunbar C."/>
            <person name="Freedman E."/>
            <person name="Gearin G."/>
            <person name="Gellesch M."/>
            <person name="Goldberg J."/>
            <person name="Griggs A."/>
            <person name="Gujja S."/>
            <person name="Heilman E.R."/>
            <person name="Heiman D."/>
            <person name="Howarth C."/>
            <person name="Larson L."/>
            <person name="Lui A."/>
            <person name="MacDonald P.J.P."/>
            <person name="Mehta T."/>
            <person name="Montmayeur A."/>
            <person name="Murphy C."/>
            <person name="Neiman D."/>
            <person name="Pearson M."/>
            <person name="Priest M."/>
            <person name="Roberts A."/>
            <person name="Saif S."/>
            <person name="Shea T."/>
            <person name="Shenoy N."/>
            <person name="Sisk P."/>
            <person name="Stolte C."/>
            <person name="Sykes S."/>
            <person name="White J."/>
            <person name="Yandava C."/>
            <person name="Wortman J."/>
            <person name="Nusbaum C."/>
            <person name="Birren B."/>
        </authorList>
    </citation>
    <scope>NUCLEOTIDE SEQUENCE</scope>
    <source>
        <strain evidence="2">ERTm2</strain>
    </source>
</reference>
<gene>
    <name evidence="2" type="ORF">NERG_01371</name>
</gene>
<proteinExistence type="predicted"/>
<accession>H8ZCC8</accession>
<feature type="transmembrane region" description="Helical" evidence="1">
    <location>
        <begin position="21"/>
        <end position="46"/>
    </location>
</feature>
<organism evidence="2">
    <name type="scientific">Nematocida ausubeli (strain ATCC PRA-371 / ERTm2)</name>
    <name type="common">Nematode killer fungus</name>
    <dbReference type="NCBI Taxonomy" id="1913371"/>
    <lineage>
        <taxon>Eukaryota</taxon>
        <taxon>Fungi</taxon>
        <taxon>Fungi incertae sedis</taxon>
        <taxon>Microsporidia</taxon>
        <taxon>Nematocida</taxon>
    </lineage>
</organism>
<evidence type="ECO:0000313" key="2">
    <source>
        <dbReference type="EMBL" id="EHY65764.1"/>
    </source>
</evidence>
<name>H8ZCC8_NEMA1</name>
<keyword evidence="1" id="KW-1133">Transmembrane helix</keyword>
<dbReference type="Proteomes" id="UP000005622">
    <property type="component" value="Unassembled WGS sequence"/>
</dbReference>